<evidence type="ECO:0000313" key="2">
    <source>
        <dbReference type="Proteomes" id="UP000030466"/>
    </source>
</evidence>
<dbReference type="SUPFAM" id="SSF55961">
    <property type="entry name" value="Bet v1-like"/>
    <property type="match status" value="1"/>
</dbReference>
<dbReference type="RefSeq" id="WP_017832116.1">
    <property type="nucleotide sequence ID" value="NZ_JSUH01000006.1"/>
</dbReference>
<dbReference type="InterPro" id="IPR023393">
    <property type="entry name" value="START-like_dom_sf"/>
</dbReference>
<sequence>MSENSLSASRVIDAPADAIFDVLSLPSRHRQIDGSGTVVSGDDQRIQKVGQVFVMNMNGEHMGGDYVMENTVSGYDENKLLAWKPKPQGAELEGWEWIWELEPQGPGATLVTETYSWEHATPEAKKAVSFPLFEEGALEHSLERLAAAVSEK</sequence>
<reference evidence="1 2" key="1">
    <citation type="journal article" date="2003" name="Int. J. Syst. Evol. Microbiol.">
        <title>Kocuria polaris sp. nov., an orange-pigmented psychrophilic bacterium isolated from an Antarctic cyanobacterial mat sample.</title>
        <authorList>
            <person name="Reddy G.S."/>
            <person name="Prakash J.S."/>
            <person name="Prabahar V."/>
            <person name="Matsumoto G.I."/>
            <person name="Stackebrandt E."/>
            <person name="Shivaji S."/>
        </authorList>
    </citation>
    <scope>NUCLEOTIDE SEQUENCE [LARGE SCALE GENOMIC DNA]</scope>
    <source>
        <strain evidence="1 2">CMS 76or</strain>
    </source>
</reference>
<evidence type="ECO:0000313" key="1">
    <source>
        <dbReference type="EMBL" id="KHD97644.1"/>
    </source>
</evidence>
<name>A0A0A6VUU0_KOCRO</name>
<dbReference type="Gene3D" id="3.30.530.20">
    <property type="match status" value="1"/>
</dbReference>
<gene>
    <name evidence="1" type="ORF">GY22_07960</name>
</gene>
<accession>A0A0A6VUU0</accession>
<organism evidence="1 2">
    <name type="scientific">Kocuria rosea subsp. polaris</name>
    <dbReference type="NCBI Taxonomy" id="136273"/>
    <lineage>
        <taxon>Bacteria</taxon>
        <taxon>Bacillati</taxon>
        <taxon>Actinomycetota</taxon>
        <taxon>Actinomycetes</taxon>
        <taxon>Micrococcales</taxon>
        <taxon>Micrococcaceae</taxon>
        <taxon>Kocuria</taxon>
    </lineage>
</organism>
<comment type="caution">
    <text evidence="1">The sequence shown here is derived from an EMBL/GenBank/DDBJ whole genome shotgun (WGS) entry which is preliminary data.</text>
</comment>
<dbReference type="CDD" id="cd07825">
    <property type="entry name" value="SRPBCC_7"/>
    <property type="match status" value="1"/>
</dbReference>
<keyword evidence="2" id="KW-1185">Reference proteome</keyword>
<dbReference type="AlphaFoldDB" id="A0A0A6VUU0"/>
<dbReference type="OrthoDB" id="6624781at2"/>
<dbReference type="Proteomes" id="UP000030466">
    <property type="component" value="Unassembled WGS sequence"/>
</dbReference>
<dbReference type="EMBL" id="JSUH01000006">
    <property type="protein sequence ID" value="KHD97644.1"/>
    <property type="molecule type" value="Genomic_DNA"/>
</dbReference>
<proteinExistence type="predicted"/>
<protein>
    <submittedName>
        <fullName evidence="1">Polyketide cyclase</fullName>
    </submittedName>
</protein>